<dbReference type="Proteomes" id="UP001215231">
    <property type="component" value="Chromosome"/>
</dbReference>
<reference evidence="2 3" key="1">
    <citation type="journal article" date="2022" name="Mar. Drugs">
        <title>Bioassay-Guided Fractionation Leads to the Detection of Cholic Acid Generated by the Rare Thalassomonas sp.</title>
        <authorList>
            <person name="Pheiffer F."/>
            <person name="Schneider Y.K."/>
            <person name="Hansen E.H."/>
            <person name="Andersen J.H."/>
            <person name="Isaksson J."/>
            <person name="Busche T."/>
            <person name="R C."/>
            <person name="Kalinowski J."/>
            <person name="Zyl L.V."/>
            <person name="Trindade M."/>
        </authorList>
    </citation>
    <scope>NUCLEOTIDE SEQUENCE [LARGE SCALE GENOMIC DNA]</scope>
    <source>
        <strain evidence="2 3">A5K-61T</strain>
    </source>
</reference>
<name>A0ABY7VJA8_9GAMM</name>
<gene>
    <name evidence="2" type="ORF">H3N35_08600</name>
</gene>
<dbReference type="Pfam" id="PF12902">
    <property type="entry name" value="Ferritin-like"/>
    <property type="match status" value="1"/>
</dbReference>
<evidence type="ECO:0000313" key="2">
    <source>
        <dbReference type="EMBL" id="WDE13477.1"/>
    </source>
</evidence>
<dbReference type="InterPro" id="IPR012347">
    <property type="entry name" value="Ferritin-like"/>
</dbReference>
<sequence length="361" mass="40323">MYLSADKQQRFTPITNIQELHQQLQLAIELEFSTLPPYLSALYSIKENTNHCAYQVIQSVVMEEMFHLTNAANVLIGTGGSPALNNPAFIPSFPTKLPDGEQWFEVSLLKFSPQALQTFQYIEEPSENVPGKITIGDFYANVEKGLTYLSETLAPDELFPANTQPQIAHKYYYGGGGEITPVTDLGSAMFAINAIIAQGEGIPERCWDPDKPFPLEEGTGITSGDHQLFMQPRELAHYYRFNELAQARRYICGDSHNSGPTGPKIPIDYAQVYNMKPNPNSGDYAFAPELAALDYEFNRIFTLLLDQLHNAFNGDPEVLVPAVGTMFKLKALAQELMRNPIPDSPEQYSAGPTWQYLKGNR</sequence>
<protein>
    <submittedName>
        <fullName evidence="2">Ferritin-like protein</fullName>
    </submittedName>
</protein>
<dbReference type="InterPro" id="IPR026820">
    <property type="entry name" value="VioB/RebD_dom"/>
</dbReference>
<proteinExistence type="predicted"/>
<dbReference type="Gene3D" id="1.20.1260.10">
    <property type="match status" value="1"/>
</dbReference>
<evidence type="ECO:0000259" key="1">
    <source>
        <dbReference type="Pfam" id="PF12902"/>
    </source>
</evidence>
<dbReference type="RefSeq" id="WP_274053860.1">
    <property type="nucleotide sequence ID" value="NZ_CP059693.1"/>
</dbReference>
<dbReference type="PANTHER" id="PTHR34400:SF4">
    <property type="entry name" value="MEMBRANE PROTEIN"/>
    <property type="match status" value="1"/>
</dbReference>
<dbReference type="EMBL" id="CP059693">
    <property type="protein sequence ID" value="WDE13477.1"/>
    <property type="molecule type" value="Genomic_DNA"/>
</dbReference>
<evidence type="ECO:0000313" key="3">
    <source>
        <dbReference type="Proteomes" id="UP001215231"/>
    </source>
</evidence>
<keyword evidence="3" id="KW-1185">Reference proteome</keyword>
<accession>A0ABY7VJA8</accession>
<dbReference type="PANTHER" id="PTHR34400">
    <property type="match status" value="1"/>
</dbReference>
<feature type="domain" description="Iminophenyl-pyruvate dimer synthase" evidence="1">
    <location>
        <begin position="24"/>
        <end position="245"/>
    </location>
</feature>
<organism evidence="2 3">
    <name type="scientific">Thalassomonas haliotis</name>
    <dbReference type="NCBI Taxonomy" id="485448"/>
    <lineage>
        <taxon>Bacteria</taxon>
        <taxon>Pseudomonadati</taxon>
        <taxon>Pseudomonadota</taxon>
        <taxon>Gammaproteobacteria</taxon>
        <taxon>Alteromonadales</taxon>
        <taxon>Colwelliaceae</taxon>
        <taxon>Thalassomonas</taxon>
    </lineage>
</organism>